<evidence type="ECO:0000313" key="2">
    <source>
        <dbReference type="Proteomes" id="UP001159363"/>
    </source>
</evidence>
<reference evidence="1 2" key="1">
    <citation type="submission" date="2023-02" db="EMBL/GenBank/DDBJ databases">
        <title>LHISI_Scaffold_Assembly.</title>
        <authorList>
            <person name="Stuart O.P."/>
            <person name="Cleave R."/>
            <person name="Magrath M.J.L."/>
            <person name="Mikheyev A.S."/>
        </authorList>
    </citation>
    <scope>NUCLEOTIDE SEQUENCE [LARGE SCALE GENOMIC DNA]</scope>
    <source>
        <strain evidence="1">Daus_M_001</strain>
        <tissue evidence="1">Leg muscle</tissue>
    </source>
</reference>
<keyword evidence="2" id="KW-1185">Reference proteome</keyword>
<gene>
    <name evidence="1" type="ORF">PR048_005674</name>
</gene>
<sequence length="280" mass="31085">MEQCKYVRAGEIGDAREILRPTALSSKIPMCENPGATQSGIYPNSPRWEANSQLRNKCGHGVEKQDVFVDDILRGATSVSKAPALEGTYKDTEAGKQYCYFRTAVAPKSQLDGQSSKSESLLQHKFLYKSVSDISSLGLAGAIGDSKGRGDREGPDLDDQYDVMVSKEYCHESYCDSFIERLREVNMERCQNEGVGKWEIPEKTCIPTASSGTILPCENLVTQPGIEPGSPSWEASMLIAQPPWPHVVTWKKTYTDTRLRFSTLPHGEQKLILRLCEIAM</sequence>
<dbReference type="Proteomes" id="UP001159363">
    <property type="component" value="Chromosome 2"/>
</dbReference>
<proteinExistence type="predicted"/>
<evidence type="ECO:0000313" key="1">
    <source>
        <dbReference type="EMBL" id="KAJ8893091.1"/>
    </source>
</evidence>
<name>A0ABQ9I9T5_9NEOP</name>
<comment type="caution">
    <text evidence="1">The sequence shown here is derived from an EMBL/GenBank/DDBJ whole genome shotgun (WGS) entry which is preliminary data.</text>
</comment>
<dbReference type="EMBL" id="JARBHB010000002">
    <property type="protein sequence ID" value="KAJ8893091.1"/>
    <property type="molecule type" value="Genomic_DNA"/>
</dbReference>
<organism evidence="1 2">
    <name type="scientific">Dryococelus australis</name>
    <dbReference type="NCBI Taxonomy" id="614101"/>
    <lineage>
        <taxon>Eukaryota</taxon>
        <taxon>Metazoa</taxon>
        <taxon>Ecdysozoa</taxon>
        <taxon>Arthropoda</taxon>
        <taxon>Hexapoda</taxon>
        <taxon>Insecta</taxon>
        <taxon>Pterygota</taxon>
        <taxon>Neoptera</taxon>
        <taxon>Polyneoptera</taxon>
        <taxon>Phasmatodea</taxon>
        <taxon>Verophasmatodea</taxon>
        <taxon>Anareolatae</taxon>
        <taxon>Phasmatidae</taxon>
        <taxon>Eurycanthinae</taxon>
        <taxon>Dryococelus</taxon>
    </lineage>
</organism>
<accession>A0ABQ9I9T5</accession>
<protein>
    <submittedName>
        <fullName evidence="1">Uncharacterized protein</fullName>
    </submittedName>
</protein>